<evidence type="ECO:0000256" key="3">
    <source>
        <dbReference type="SAM" id="Coils"/>
    </source>
</evidence>
<keyword evidence="3" id="KW-0175">Coiled coil</keyword>
<feature type="region of interest" description="Disordered" evidence="4">
    <location>
        <begin position="407"/>
        <end position="517"/>
    </location>
</feature>
<dbReference type="SMART" id="SM00369">
    <property type="entry name" value="LRR_TYP"/>
    <property type="match status" value="3"/>
</dbReference>
<dbReference type="Ensembl" id="ENSSTOT00000016400.3">
    <property type="protein sequence ID" value="ENSSTOP00000014681.2"/>
    <property type="gene ID" value="ENSSTOG00000016397.3"/>
</dbReference>
<feature type="compositionally biased region" description="Polar residues" evidence="4">
    <location>
        <begin position="504"/>
        <end position="517"/>
    </location>
</feature>
<dbReference type="FunCoup" id="I3MRG7">
    <property type="interactions" value="189"/>
</dbReference>
<keyword evidence="2" id="KW-0677">Repeat</keyword>
<dbReference type="GO" id="GO:0005737">
    <property type="term" value="C:cytoplasm"/>
    <property type="evidence" value="ECO:0007669"/>
    <property type="project" value="TreeGrafter"/>
</dbReference>
<reference evidence="5" key="3">
    <citation type="submission" date="2025-09" db="UniProtKB">
        <authorList>
            <consortium name="Ensembl"/>
        </authorList>
    </citation>
    <scope>IDENTIFICATION</scope>
</reference>
<dbReference type="PANTHER" id="PTHR48051">
    <property type="match status" value="1"/>
</dbReference>
<evidence type="ECO:0000256" key="1">
    <source>
        <dbReference type="ARBA" id="ARBA00022614"/>
    </source>
</evidence>
<dbReference type="STRING" id="43179.ENSSTOP00000014681"/>
<dbReference type="InterPro" id="IPR001611">
    <property type="entry name" value="Leu-rich_rpt"/>
</dbReference>
<dbReference type="SUPFAM" id="SSF52058">
    <property type="entry name" value="L domain-like"/>
    <property type="match status" value="1"/>
</dbReference>
<reference evidence="5" key="2">
    <citation type="submission" date="2025-08" db="UniProtKB">
        <authorList>
            <consortium name="Ensembl"/>
        </authorList>
    </citation>
    <scope>IDENTIFICATION</scope>
</reference>
<dbReference type="Gene3D" id="3.80.10.10">
    <property type="entry name" value="Ribonuclease Inhibitor"/>
    <property type="match status" value="1"/>
</dbReference>
<name>I3MRG7_ICTTR</name>
<dbReference type="EMBL" id="AGTP01019141">
    <property type="status" value="NOT_ANNOTATED_CDS"/>
    <property type="molecule type" value="Genomic_DNA"/>
</dbReference>
<reference evidence="6" key="1">
    <citation type="submission" date="2011-11" db="EMBL/GenBank/DDBJ databases">
        <title>The Draft Genome of Spermophilus tridecemlineatus.</title>
        <authorList>
            <consortium name="The Broad Institute Genome Assembly &amp; Analysis Group"/>
            <consortium name="Computational R&amp;D Group"/>
            <consortium name="and Sequencing Platform"/>
            <person name="Di Palma F."/>
            <person name="Alfoldi J."/>
            <person name="Johnson J."/>
            <person name="Berlin A."/>
            <person name="Gnerre S."/>
            <person name="Jaffe D."/>
            <person name="MacCallum I."/>
            <person name="Young S."/>
            <person name="Walker B.J."/>
            <person name="Lindblad-Toh K."/>
        </authorList>
    </citation>
    <scope>NUCLEOTIDE SEQUENCE [LARGE SCALE GENOMIC DNA]</scope>
</reference>
<evidence type="ECO:0000256" key="4">
    <source>
        <dbReference type="SAM" id="MobiDB-lite"/>
    </source>
</evidence>
<feature type="compositionally biased region" description="Basic and acidic residues" evidence="4">
    <location>
        <begin position="474"/>
        <end position="487"/>
    </location>
</feature>
<evidence type="ECO:0000313" key="6">
    <source>
        <dbReference type="Proteomes" id="UP000005215"/>
    </source>
</evidence>
<dbReference type="InterPro" id="IPR032675">
    <property type="entry name" value="LRR_dom_sf"/>
</dbReference>
<evidence type="ECO:0000313" key="5">
    <source>
        <dbReference type="Ensembl" id="ENSSTOP00000014681.2"/>
    </source>
</evidence>
<sequence>MEGSCTCGAPAGAAEDAEEGANGVSGLPASPSRDVHRIIEGIIFSPSPSLDLSQSGLHHMGEVFKIPNLQQLHLQRNALCVIPRDFFQLLPNLTWLDLRYNRIKALPPGIGSHKHLKTLLLERNPIKVLPVELGNVATLKALNLRHCPLEFPPQLIVQKGVVAILTFLRICAVEHSFPRESAASEAPPVKKLDPSELPDPQLDLSQDCMPNEKTRSPWDLKATLGGQEADFFPPVEGLHLSEFRRPPDATEHWASEEEIRRFWKLRQEIVENEKAEVLEHQLLPIELPPNLKAALSSKGKEHLKPRSLLRRKTTSFKSMLPDLSLPYQSSLYQTVARVRRLEESRVLALRDLREKQALVEQRKREKRALQEWREQAQVMRKRQETLSQLLPLQRSMMASKYPIAMDLVDSGKAPPSPSGRRRLSKERTSHTSEISGGASLEELVKHQERPVRARCSSRGVAPLPEPRTATQDLDSAKKLQEEAETLRLDSSSNRALSGGLAHPSASQPQNIFFNGKY</sequence>
<dbReference type="InParanoid" id="I3MRG7"/>
<dbReference type="EMBL" id="AGTP01019140">
    <property type="status" value="NOT_ANNOTATED_CDS"/>
    <property type="molecule type" value="Genomic_DNA"/>
</dbReference>
<gene>
    <name evidence="5" type="primary">LRRC27</name>
</gene>
<proteinExistence type="predicted"/>
<feature type="region of interest" description="Disordered" evidence="4">
    <location>
        <begin position="182"/>
        <end position="210"/>
    </location>
</feature>
<dbReference type="PROSITE" id="PS51450">
    <property type="entry name" value="LRR"/>
    <property type="match status" value="1"/>
</dbReference>
<dbReference type="Proteomes" id="UP000005215">
    <property type="component" value="Unassembled WGS sequence"/>
</dbReference>
<feature type="region of interest" description="Disordered" evidence="4">
    <location>
        <begin position="1"/>
        <end position="29"/>
    </location>
</feature>
<feature type="coiled-coil region" evidence="3">
    <location>
        <begin position="355"/>
        <end position="389"/>
    </location>
</feature>
<dbReference type="InterPro" id="IPR050216">
    <property type="entry name" value="LRR_domain-containing"/>
</dbReference>
<dbReference type="OrthoDB" id="2021138at2759"/>
<protein>
    <submittedName>
        <fullName evidence="5">Leucine rich repeat containing 27</fullName>
    </submittedName>
</protein>
<evidence type="ECO:0000256" key="2">
    <source>
        <dbReference type="ARBA" id="ARBA00022737"/>
    </source>
</evidence>
<dbReference type="HOGENOM" id="CLU_045069_0_0_1"/>
<dbReference type="PANTHER" id="PTHR48051:SF1">
    <property type="entry name" value="RAS SUPPRESSOR PROTEIN 1"/>
    <property type="match status" value="1"/>
</dbReference>
<dbReference type="OMA" id="MIPKDFF"/>
<dbReference type="RefSeq" id="XP_021579080.1">
    <property type="nucleotide sequence ID" value="XM_021723405.2"/>
</dbReference>
<accession>I3MRG7</accession>
<dbReference type="GeneTree" id="ENSGT00390000007203"/>
<organism evidence="5 6">
    <name type="scientific">Ictidomys tridecemlineatus</name>
    <name type="common">Thirteen-lined ground squirrel</name>
    <name type="synonym">Spermophilus tridecemlineatus</name>
    <dbReference type="NCBI Taxonomy" id="43179"/>
    <lineage>
        <taxon>Eukaryota</taxon>
        <taxon>Metazoa</taxon>
        <taxon>Chordata</taxon>
        <taxon>Craniata</taxon>
        <taxon>Vertebrata</taxon>
        <taxon>Euteleostomi</taxon>
        <taxon>Mammalia</taxon>
        <taxon>Eutheria</taxon>
        <taxon>Euarchontoglires</taxon>
        <taxon>Glires</taxon>
        <taxon>Rodentia</taxon>
        <taxon>Sciuromorpha</taxon>
        <taxon>Sciuridae</taxon>
        <taxon>Xerinae</taxon>
        <taxon>Marmotini</taxon>
        <taxon>Ictidomys</taxon>
    </lineage>
</organism>
<dbReference type="AlphaFoldDB" id="I3MRG7"/>
<keyword evidence="1" id="KW-0433">Leucine-rich repeat</keyword>
<dbReference type="Pfam" id="PF13855">
    <property type="entry name" value="LRR_8"/>
    <property type="match status" value="1"/>
</dbReference>
<feature type="compositionally biased region" description="Basic and acidic residues" evidence="4">
    <location>
        <begin position="442"/>
        <end position="451"/>
    </location>
</feature>
<dbReference type="EMBL" id="AGTP01019142">
    <property type="status" value="NOT_ANNOTATED_CDS"/>
    <property type="molecule type" value="Genomic_DNA"/>
</dbReference>
<keyword evidence="6" id="KW-1185">Reference proteome</keyword>
<dbReference type="GeneID" id="101963388"/>
<dbReference type="InterPro" id="IPR003591">
    <property type="entry name" value="Leu-rich_rpt_typical-subtyp"/>
</dbReference>
<dbReference type="eggNOG" id="KOG0620">
    <property type="taxonomic scope" value="Eukaryota"/>
</dbReference>